<feature type="transmembrane region" description="Helical" evidence="9">
    <location>
        <begin position="262"/>
        <end position="285"/>
    </location>
</feature>
<dbReference type="Gene3D" id="1.10.3860.10">
    <property type="entry name" value="Sodium:dicarboxylate symporter"/>
    <property type="match status" value="1"/>
</dbReference>
<keyword evidence="5 9" id="KW-0769">Symport</keyword>
<evidence type="ECO:0000256" key="2">
    <source>
        <dbReference type="ARBA" id="ARBA00006148"/>
    </source>
</evidence>
<feature type="transmembrane region" description="Helical" evidence="9">
    <location>
        <begin position="220"/>
        <end position="241"/>
    </location>
</feature>
<dbReference type="PANTHER" id="PTHR11958">
    <property type="entry name" value="SODIUM/DICARBOXYLATE SYMPORTER-RELATED"/>
    <property type="match status" value="1"/>
</dbReference>
<proteinExistence type="inferred from homology"/>
<dbReference type="PROSITE" id="PS00714">
    <property type="entry name" value="NA_DICARBOXYL_SYMP_2"/>
    <property type="match status" value="1"/>
</dbReference>
<feature type="transmembrane region" description="Helical" evidence="9">
    <location>
        <begin position="111"/>
        <end position="133"/>
    </location>
</feature>
<dbReference type="GO" id="GO:0015175">
    <property type="term" value="F:neutral L-amino acid transmembrane transporter activity"/>
    <property type="evidence" value="ECO:0007669"/>
    <property type="project" value="TreeGrafter"/>
</dbReference>
<keyword evidence="7 9" id="KW-0472">Membrane</keyword>
<keyword evidence="3 9" id="KW-0813">Transport</keyword>
<evidence type="ECO:0000313" key="10">
    <source>
        <dbReference type="EMBL" id="CAL4113518.1"/>
    </source>
</evidence>
<dbReference type="GO" id="GO:0005313">
    <property type="term" value="F:L-glutamate transmembrane transporter activity"/>
    <property type="evidence" value="ECO:0007669"/>
    <property type="project" value="TreeGrafter"/>
</dbReference>
<feature type="non-terminal residue" evidence="10">
    <location>
        <position position="1"/>
    </location>
</feature>
<gene>
    <name evidence="10" type="ORF">MNOR_LOCUS20137</name>
</gene>
<dbReference type="PRINTS" id="PR00173">
    <property type="entry name" value="EDTRNSPORT"/>
</dbReference>
<evidence type="ECO:0000256" key="1">
    <source>
        <dbReference type="ARBA" id="ARBA00004141"/>
    </source>
</evidence>
<dbReference type="GO" id="GO:0005886">
    <property type="term" value="C:plasma membrane"/>
    <property type="evidence" value="ECO:0007669"/>
    <property type="project" value="TreeGrafter"/>
</dbReference>
<name>A0AAV2R355_MEGNR</name>
<dbReference type="InterPro" id="IPR018107">
    <property type="entry name" value="Na-dicarboxylate_symporter_CS"/>
</dbReference>
<evidence type="ECO:0000256" key="7">
    <source>
        <dbReference type="ARBA" id="ARBA00023136"/>
    </source>
</evidence>
<feature type="transmembrane region" description="Helical" evidence="9">
    <location>
        <begin position="331"/>
        <end position="352"/>
    </location>
</feature>
<evidence type="ECO:0000256" key="4">
    <source>
        <dbReference type="ARBA" id="ARBA00022692"/>
    </source>
</evidence>
<dbReference type="PANTHER" id="PTHR11958:SF63">
    <property type="entry name" value="AMINO ACID TRANSPORTER"/>
    <property type="match status" value="1"/>
</dbReference>
<organism evidence="10 11">
    <name type="scientific">Meganyctiphanes norvegica</name>
    <name type="common">Northern krill</name>
    <name type="synonym">Thysanopoda norvegica</name>
    <dbReference type="NCBI Taxonomy" id="48144"/>
    <lineage>
        <taxon>Eukaryota</taxon>
        <taxon>Metazoa</taxon>
        <taxon>Ecdysozoa</taxon>
        <taxon>Arthropoda</taxon>
        <taxon>Crustacea</taxon>
        <taxon>Multicrustacea</taxon>
        <taxon>Malacostraca</taxon>
        <taxon>Eumalacostraca</taxon>
        <taxon>Eucarida</taxon>
        <taxon>Euphausiacea</taxon>
        <taxon>Euphausiidae</taxon>
        <taxon>Meganyctiphanes</taxon>
    </lineage>
</organism>
<dbReference type="AlphaFoldDB" id="A0AAV2R355"/>
<comment type="similarity">
    <text evidence="2 9">Belongs to the dicarboxylate/amino acid:cation symporter (DAACS) (TC 2.A.23) family.</text>
</comment>
<dbReference type="InterPro" id="IPR050746">
    <property type="entry name" value="DAACS"/>
</dbReference>
<keyword evidence="11" id="KW-1185">Reference proteome</keyword>
<keyword evidence="4 9" id="KW-0812">Transmembrane</keyword>
<evidence type="ECO:0000256" key="3">
    <source>
        <dbReference type="ARBA" id="ARBA00022448"/>
    </source>
</evidence>
<dbReference type="GO" id="GO:0015501">
    <property type="term" value="F:glutamate:sodium symporter activity"/>
    <property type="evidence" value="ECO:0007669"/>
    <property type="project" value="TreeGrafter"/>
</dbReference>
<accession>A0AAV2R355</accession>
<evidence type="ECO:0000256" key="9">
    <source>
        <dbReference type="RuleBase" id="RU361216"/>
    </source>
</evidence>
<dbReference type="EMBL" id="CAXKWB010015368">
    <property type="protein sequence ID" value="CAL4113518.1"/>
    <property type="molecule type" value="Genomic_DNA"/>
</dbReference>
<feature type="transmembrane region" description="Helical" evidence="9">
    <location>
        <begin position="372"/>
        <end position="397"/>
    </location>
</feature>
<comment type="caution">
    <text evidence="10">The sequence shown here is derived from an EMBL/GenBank/DDBJ whole genome shotgun (WGS) entry which is preliminary data.</text>
</comment>
<sequence>GCCHLMATSRSVSNISISIKATSPRCSTFFKKNLLPILTVLSIFLGVALGLTLRHTSHERWNEREVMYVGYFGELYLRALKGMIIPLIVSSITASIGKLDLGLSKKIGLRAVSYYIATTVIAVIMGIVLVTSIHPGTGSEKGSLKMGGKSEVYTPDILMDLPRNIFPSNIIQAAFETYKTSMIPPDMEVNSTHIAYLIKKYNLTEEDLPPVYEWSIKGGYVRSTNIMGLLVFAAALGVALSKLGEKGKPLLDVFQAFSDASMVITGWIIWLSPIGILSLIASMMVKISDFSVMLGQVGMFVITVLLGITIHGLIVLPGIYMLLTRKLPFRFVANMGQAFMTAFATASAAATLPVTMNCLEGLNKVDPRITRFVLPIGTTINMDGTALYEAVAVIFLAQVRGLALSMGQIITVSITSTMASIGAAAIPGAGVVAMVMVLDVVGLPAEDLSLIIAVDWFVDRCRTTLNILSDSLGSGVVFELSKADLKAVNDMNENTDDQIVLKEYIAVEDLNNIHNVNEATESRAV</sequence>
<dbReference type="Pfam" id="PF00375">
    <property type="entry name" value="SDF"/>
    <property type="match status" value="1"/>
</dbReference>
<feature type="transmembrane region" description="Helical" evidence="9">
    <location>
        <begin position="34"/>
        <end position="55"/>
    </location>
</feature>
<feature type="transmembrane region" description="Helical" evidence="9">
    <location>
        <begin position="297"/>
        <end position="319"/>
    </location>
</feature>
<evidence type="ECO:0000256" key="5">
    <source>
        <dbReference type="ARBA" id="ARBA00022847"/>
    </source>
</evidence>
<dbReference type="InterPro" id="IPR036458">
    <property type="entry name" value="Na:dicarbo_symporter_sf"/>
</dbReference>
<reference evidence="10 11" key="1">
    <citation type="submission" date="2024-05" db="EMBL/GenBank/DDBJ databases">
        <authorList>
            <person name="Wallberg A."/>
        </authorList>
    </citation>
    <scope>NUCLEOTIDE SEQUENCE [LARGE SCALE GENOMIC DNA]</scope>
</reference>
<dbReference type="Proteomes" id="UP001497623">
    <property type="component" value="Unassembled WGS sequence"/>
</dbReference>
<comment type="subcellular location">
    <subcellularLocation>
        <location evidence="1 9">Membrane</location>
        <topology evidence="1 9">Multi-pass membrane protein</topology>
    </subcellularLocation>
</comment>
<evidence type="ECO:0000256" key="6">
    <source>
        <dbReference type="ARBA" id="ARBA00022989"/>
    </source>
</evidence>
<evidence type="ECO:0000313" key="11">
    <source>
        <dbReference type="Proteomes" id="UP001497623"/>
    </source>
</evidence>
<feature type="transmembrane region" description="Helical" evidence="9">
    <location>
        <begin position="409"/>
        <end position="438"/>
    </location>
</feature>
<keyword evidence="8" id="KW-0325">Glycoprotein</keyword>
<dbReference type="InterPro" id="IPR001991">
    <property type="entry name" value="Na-dicarboxylate_symporter"/>
</dbReference>
<evidence type="ECO:0000256" key="8">
    <source>
        <dbReference type="ARBA" id="ARBA00023180"/>
    </source>
</evidence>
<dbReference type="SUPFAM" id="SSF118215">
    <property type="entry name" value="Proton glutamate symport protein"/>
    <property type="match status" value="1"/>
</dbReference>
<keyword evidence="6 9" id="KW-1133">Transmembrane helix</keyword>
<protein>
    <recommendedName>
        <fullName evidence="9">Amino acid transporter</fullName>
    </recommendedName>
</protein>
<feature type="transmembrane region" description="Helical" evidence="9">
    <location>
        <begin position="75"/>
        <end position="99"/>
    </location>
</feature>